<evidence type="ECO:0000313" key="2">
    <source>
        <dbReference type="Proteomes" id="UP000000305"/>
    </source>
</evidence>
<proteinExistence type="predicted"/>
<protein>
    <submittedName>
        <fullName evidence="1">Uncharacterized protein</fullName>
    </submittedName>
</protein>
<organism evidence="1 2">
    <name type="scientific">Daphnia pulex</name>
    <name type="common">Water flea</name>
    <dbReference type="NCBI Taxonomy" id="6669"/>
    <lineage>
        <taxon>Eukaryota</taxon>
        <taxon>Metazoa</taxon>
        <taxon>Ecdysozoa</taxon>
        <taxon>Arthropoda</taxon>
        <taxon>Crustacea</taxon>
        <taxon>Branchiopoda</taxon>
        <taxon>Diplostraca</taxon>
        <taxon>Cladocera</taxon>
        <taxon>Anomopoda</taxon>
        <taxon>Daphniidae</taxon>
        <taxon>Daphnia</taxon>
    </lineage>
</organism>
<sequence length="80" mass="8985">MDHPSSSSPRALRAVVYAGTIWMLFLWQQDKWPPVKPFQSRTGGMVVIWRVRKITKEMIANEEGNLENVGTVSGPGCRAN</sequence>
<accession>E9G210</accession>
<keyword evidence="2" id="KW-1185">Reference proteome</keyword>
<name>E9G210_DAPPU</name>
<reference evidence="1 2" key="1">
    <citation type="journal article" date="2011" name="Science">
        <title>The ecoresponsive genome of Daphnia pulex.</title>
        <authorList>
            <person name="Colbourne J.K."/>
            <person name="Pfrender M.E."/>
            <person name="Gilbert D."/>
            <person name="Thomas W.K."/>
            <person name="Tucker A."/>
            <person name="Oakley T.H."/>
            <person name="Tokishita S."/>
            <person name="Aerts A."/>
            <person name="Arnold G.J."/>
            <person name="Basu M.K."/>
            <person name="Bauer D.J."/>
            <person name="Caceres C.E."/>
            <person name="Carmel L."/>
            <person name="Casola C."/>
            <person name="Choi J.H."/>
            <person name="Detter J.C."/>
            <person name="Dong Q."/>
            <person name="Dusheyko S."/>
            <person name="Eads B.D."/>
            <person name="Frohlich T."/>
            <person name="Geiler-Samerotte K.A."/>
            <person name="Gerlach D."/>
            <person name="Hatcher P."/>
            <person name="Jogdeo S."/>
            <person name="Krijgsveld J."/>
            <person name="Kriventseva E.V."/>
            <person name="Kultz D."/>
            <person name="Laforsch C."/>
            <person name="Lindquist E."/>
            <person name="Lopez J."/>
            <person name="Manak J.R."/>
            <person name="Muller J."/>
            <person name="Pangilinan J."/>
            <person name="Patwardhan R.P."/>
            <person name="Pitluck S."/>
            <person name="Pritham E.J."/>
            <person name="Rechtsteiner A."/>
            <person name="Rho M."/>
            <person name="Rogozin I.B."/>
            <person name="Sakarya O."/>
            <person name="Salamov A."/>
            <person name="Schaack S."/>
            <person name="Shapiro H."/>
            <person name="Shiga Y."/>
            <person name="Skalitzky C."/>
            <person name="Smith Z."/>
            <person name="Souvorov A."/>
            <person name="Sung W."/>
            <person name="Tang Z."/>
            <person name="Tsuchiya D."/>
            <person name="Tu H."/>
            <person name="Vos H."/>
            <person name="Wang M."/>
            <person name="Wolf Y.I."/>
            <person name="Yamagata H."/>
            <person name="Yamada T."/>
            <person name="Ye Y."/>
            <person name="Shaw J.R."/>
            <person name="Andrews J."/>
            <person name="Crease T.J."/>
            <person name="Tang H."/>
            <person name="Lucas S.M."/>
            <person name="Robertson H.M."/>
            <person name="Bork P."/>
            <person name="Koonin E.V."/>
            <person name="Zdobnov E.M."/>
            <person name="Grigoriev I.V."/>
            <person name="Lynch M."/>
            <person name="Boore J.L."/>
        </authorList>
    </citation>
    <scope>NUCLEOTIDE SEQUENCE [LARGE SCALE GENOMIC DNA]</scope>
</reference>
<gene>
    <name evidence="1" type="ORF">DAPPUDRAFT_236826</name>
</gene>
<dbReference type="HOGENOM" id="CLU_2592220_0_0_1"/>
<dbReference type="AlphaFoldDB" id="E9G210"/>
<dbReference type="Proteomes" id="UP000000305">
    <property type="component" value="Unassembled WGS sequence"/>
</dbReference>
<dbReference type="KEGG" id="dpx:DAPPUDRAFT_236826"/>
<dbReference type="InParanoid" id="E9G210"/>
<evidence type="ECO:0000313" key="1">
    <source>
        <dbReference type="EMBL" id="EFX86166.1"/>
    </source>
</evidence>
<dbReference type="EMBL" id="GL732530">
    <property type="protein sequence ID" value="EFX86166.1"/>
    <property type="molecule type" value="Genomic_DNA"/>
</dbReference>